<dbReference type="RefSeq" id="WP_203631207.1">
    <property type="nucleotide sequence ID" value="NZ_BNJR01000021.1"/>
</dbReference>
<dbReference type="InterPro" id="IPR026870">
    <property type="entry name" value="Zinc_ribbon_dom"/>
</dbReference>
<evidence type="ECO:0000313" key="3">
    <source>
        <dbReference type="Proteomes" id="UP000604765"/>
    </source>
</evidence>
<dbReference type="EMBL" id="BNJR01000021">
    <property type="protein sequence ID" value="GHP15245.1"/>
    <property type="molecule type" value="Genomic_DNA"/>
</dbReference>
<organism evidence="2 3">
    <name type="scientific">Lentilactobacillus fungorum</name>
    <dbReference type="NCBI Taxonomy" id="2201250"/>
    <lineage>
        <taxon>Bacteria</taxon>
        <taxon>Bacillati</taxon>
        <taxon>Bacillota</taxon>
        <taxon>Bacilli</taxon>
        <taxon>Lactobacillales</taxon>
        <taxon>Lactobacillaceae</taxon>
        <taxon>Lentilactobacillus</taxon>
    </lineage>
</organism>
<sequence length="151" mass="16418">MLREVYRICSKCGTSNDVNANFCLKCGNKLTLADEKPLLKHGGRFSTALDQLALTDDERALTAGILITKGDIPVGSRYEDAVYAETAVKVSQGIQAGFETLAKHLYSTLASLEFDGVANLTINASFVPEADETMLYLLAYGDGFKKVKQDE</sequence>
<proteinExistence type="predicted"/>
<reference evidence="2 3" key="1">
    <citation type="journal article" date="2021" name="Int. J. Syst. Evol. Microbiol.">
        <title>Lentilactobacillus fungorum sp. nov., isolated from spent mushroom substrates.</title>
        <authorList>
            <person name="Tohno M."/>
            <person name="Tanizawa Y."/>
            <person name="Kojima Y."/>
            <person name="Sakamoto M."/>
            <person name="Ohkuma M."/>
            <person name="Kobayashi H."/>
        </authorList>
    </citation>
    <scope>NUCLEOTIDE SEQUENCE [LARGE SCALE GENOMIC DNA]</scope>
    <source>
        <strain evidence="2 3">YK48G</strain>
    </source>
</reference>
<keyword evidence="3" id="KW-1185">Reference proteome</keyword>
<dbReference type="InterPro" id="IPR038587">
    <property type="entry name" value="Ribosomal_eL40_sf"/>
</dbReference>
<dbReference type="Proteomes" id="UP000604765">
    <property type="component" value="Unassembled WGS sequence"/>
</dbReference>
<gene>
    <name evidence="2" type="ORF">YK48G_26700</name>
</gene>
<evidence type="ECO:0000259" key="1">
    <source>
        <dbReference type="Pfam" id="PF13240"/>
    </source>
</evidence>
<protein>
    <recommendedName>
        <fullName evidence="1">Zinc-ribbon domain-containing protein</fullName>
    </recommendedName>
</protein>
<comment type="caution">
    <text evidence="2">The sequence shown here is derived from an EMBL/GenBank/DDBJ whole genome shotgun (WGS) entry which is preliminary data.</text>
</comment>
<feature type="domain" description="Zinc-ribbon" evidence="1">
    <location>
        <begin position="9"/>
        <end position="30"/>
    </location>
</feature>
<dbReference type="Pfam" id="PF13240">
    <property type="entry name" value="Zn_Ribbon_1"/>
    <property type="match status" value="1"/>
</dbReference>
<dbReference type="Gene3D" id="4.10.1060.50">
    <property type="match status" value="1"/>
</dbReference>
<evidence type="ECO:0000313" key="2">
    <source>
        <dbReference type="EMBL" id="GHP15245.1"/>
    </source>
</evidence>
<accession>A0ABQ3W229</accession>
<name>A0ABQ3W229_9LACO</name>